<dbReference type="InterPro" id="IPR011047">
    <property type="entry name" value="Quinoprotein_ADH-like_sf"/>
</dbReference>
<sequence length="977" mass="111227">MIFDHLSVKDGLPGSAVYSIAKDKQGFMWFGTRRCPTRYDGFTFRSFLFPETYLITGMTTDSANRMWVASDRQGICRIDPKTLQLAPVPNTPQTTGYLYADSRGNGWFSTLNGIGKIDLHTGAVQLYPLPRTTFLGVKTHGFLEDKQHTIWAFGSDNGLLRLDPRTNRFVCVLGRDCPDPERRFQLYLSRGCLDSDGVLWIGTYGKGLLRVDPQTGQFKFFKTPEAQNWVTCVQEGQDENGRRLFWIGDERGLLVFRPEQQRFFRLTGSKPDPFYVHVLYRDAGSGLVWVGTSDGLLKYNPQDNLIRTVSLPPGLVHQPVQVNVITADRQDTTGQTFWLGLSHTGLVRWHRPTNQFTLIRYPSNRPETMWIEQPGDGQLWIGLRRWDYKGDGVFVYNTRRNRFVTNPGAKRAGTLFSVPFVDHGLIDKQHRLWVGNNDEGLRVLDIRTGKNITYWSDPVIRKLHQNNNFLTDLKMDRNGRIYVGTYKGPYYIHESTHEFIRMNDPIQPNKFPDDLATNSLLISRNGHLWAARWGSVTESRPDGKLLTLLTARNGLFDRENRRLAEDKNGTIWIGNFEGLHAYKPASDRLLRLTTSDGLSQNNTTYSLYIHRGTDLFIGQQNGLNYVNVQALNHRFPVPKVVVSSFQVHEQERTVDLTRPIQLLRSDNAFSVDFAALTYSHLPNVRYAYFLDGLDSRWNYSGLNHRAYYTNLGPGSYTLNLKAADSFGNWSQQPLRLSISVLPAYYETWWFRVFVSLLTVGLLYGLYRYRVNQLLGVQRIRNRISADLHDEIGSSLSGIGILGTMIKQNLPLDHPSGSMVERIVTEARQVSSSLDDIVWSINPHNDELSSLIARMNRYTAELFEASGIAYEITIPDGIERLTLPMEKRQDFYLIAKEAVNNLVKHAHATQAQVTISRDHQCLHLVVEDNGIGFDPAAETSRNGVRNMQSRATKLRGELTIDSIPGQGTRLRLSFPLSS</sequence>
<dbReference type="Pfam" id="PF07494">
    <property type="entry name" value="Reg_prop"/>
    <property type="match status" value="1"/>
</dbReference>
<dbReference type="SUPFAM" id="SSF55874">
    <property type="entry name" value="ATPase domain of HSP90 chaperone/DNA topoisomerase II/histidine kinase"/>
    <property type="match status" value="1"/>
</dbReference>
<name>A0ABR6WCB7_9BACT</name>
<dbReference type="Pfam" id="PF07495">
    <property type="entry name" value="Y_Y_Y"/>
    <property type="match status" value="1"/>
</dbReference>
<comment type="caution">
    <text evidence="5">The sequence shown here is derived from an EMBL/GenBank/DDBJ whole genome shotgun (WGS) entry which is preliminary data.</text>
</comment>
<dbReference type="InterPro" id="IPR011123">
    <property type="entry name" value="Y_Y_Y"/>
</dbReference>
<evidence type="ECO:0000313" key="6">
    <source>
        <dbReference type="Proteomes" id="UP000700732"/>
    </source>
</evidence>
<evidence type="ECO:0000256" key="3">
    <source>
        <dbReference type="ARBA" id="ARBA00023012"/>
    </source>
</evidence>
<dbReference type="Gene3D" id="1.20.5.1930">
    <property type="match status" value="1"/>
</dbReference>
<dbReference type="Proteomes" id="UP000700732">
    <property type="component" value="Unassembled WGS sequence"/>
</dbReference>
<organism evidence="5 6">
    <name type="scientific">Spirosoma utsteinense</name>
    <dbReference type="NCBI Taxonomy" id="2585773"/>
    <lineage>
        <taxon>Bacteria</taxon>
        <taxon>Pseudomonadati</taxon>
        <taxon>Bacteroidota</taxon>
        <taxon>Cytophagia</taxon>
        <taxon>Cytophagales</taxon>
        <taxon>Cytophagaceae</taxon>
        <taxon>Spirosoma</taxon>
    </lineage>
</organism>
<evidence type="ECO:0000256" key="1">
    <source>
        <dbReference type="ARBA" id="ARBA00022679"/>
    </source>
</evidence>
<dbReference type="SMART" id="SM00387">
    <property type="entry name" value="HATPase_c"/>
    <property type="match status" value="1"/>
</dbReference>
<keyword evidence="1" id="KW-0808">Transferase</keyword>
<gene>
    <name evidence="5" type="ORF">FH603_4754</name>
</gene>
<dbReference type="EMBL" id="VFIA01000040">
    <property type="protein sequence ID" value="MBC3794227.1"/>
    <property type="molecule type" value="Genomic_DNA"/>
</dbReference>
<dbReference type="InterPro" id="IPR003594">
    <property type="entry name" value="HATPase_dom"/>
</dbReference>
<evidence type="ECO:0000313" key="5">
    <source>
        <dbReference type="EMBL" id="MBC3794227.1"/>
    </source>
</evidence>
<dbReference type="InterPro" id="IPR011110">
    <property type="entry name" value="Reg_prop"/>
</dbReference>
<dbReference type="Gene3D" id="2.60.40.10">
    <property type="entry name" value="Immunoglobulins"/>
    <property type="match status" value="1"/>
</dbReference>
<dbReference type="Gene3D" id="2.130.10.10">
    <property type="entry name" value="YVTN repeat-like/Quinoprotein amine dehydrogenase"/>
    <property type="match status" value="3"/>
</dbReference>
<accession>A0ABR6WCB7</accession>
<dbReference type="CDD" id="cd16917">
    <property type="entry name" value="HATPase_UhpB-NarQ-NarX-like"/>
    <property type="match status" value="1"/>
</dbReference>
<dbReference type="Pfam" id="PF02518">
    <property type="entry name" value="HATPase_c"/>
    <property type="match status" value="1"/>
</dbReference>
<keyword evidence="2 5" id="KW-0418">Kinase</keyword>
<dbReference type="GO" id="GO:0016301">
    <property type="term" value="F:kinase activity"/>
    <property type="evidence" value="ECO:0007669"/>
    <property type="project" value="UniProtKB-KW"/>
</dbReference>
<evidence type="ECO:0000259" key="4">
    <source>
        <dbReference type="PROSITE" id="PS50109"/>
    </source>
</evidence>
<dbReference type="RefSeq" id="WP_186740514.1">
    <property type="nucleotide sequence ID" value="NZ_VFIA01000040.1"/>
</dbReference>
<dbReference type="SUPFAM" id="SSF63829">
    <property type="entry name" value="Calcium-dependent phosphotriesterase"/>
    <property type="match status" value="2"/>
</dbReference>
<keyword evidence="3" id="KW-0902">Two-component regulatory system</keyword>
<proteinExistence type="predicted"/>
<dbReference type="PANTHER" id="PTHR24421">
    <property type="entry name" value="NITRATE/NITRITE SENSOR PROTEIN NARX-RELATED"/>
    <property type="match status" value="1"/>
</dbReference>
<dbReference type="InterPro" id="IPR050482">
    <property type="entry name" value="Sensor_HK_TwoCompSys"/>
</dbReference>
<dbReference type="InterPro" id="IPR005467">
    <property type="entry name" value="His_kinase_dom"/>
</dbReference>
<dbReference type="Gene3D" id="3.30.565.10">
    <property type="entry name" value="Histidine kinase-like ATPase, C-terminal domain"/>
    <property type="match status" value="1"/>
</dbReference>
<dbReference type="InterPro" id="IPR013783">
    <property type="entry name" value="Ig-like_fold"/>
</dbReference>
<dbReference type="PROSITE" id="PS50109">
    <property type="entry name" value="HIS_KIN"/>
    <property type="match status" value="1"/>
</dbReference>
<feature type="domain" description="Histidine kinase" evidence="4">
    <location>
        <begin position="786"/>
        <end position="977"/>
    </location>
</feature>
<dbReference type="InterPro" id="IPR036890">
    <property type="entry name" value="HATPase_C_sf"/>
</dbReference>
<protein>
    <submittedName>
        <fullName evidence="5">Signal transduction histidine kinase/ligand-binding sensor domain-containing protein</fullName>
    </submittedName>
</protein>
<dbReference type="InterPro" id="IPR015943">
    <property type="entry name" value="WD40/YVTN_repeat-like_dom_sf"/>
</dbReference>
<dbReference type="SUPFAM" id="SSF50998">
    <property type="entry name" value="Quinoprotein alcohol dehydrogenase-like"/>
    <property type="match status" value="1"/>
</dbReference>
<keyword evidence="6" id="KW-1185">Reference proteome</keyword>
<evidence type="ECO:0000256" key="2">
    <source>
        <dbReference type="ARBA" id="ARBA00022777"/>
    </source>
</evidence>
<reference evidence="5 6" key="1">
    <citation type="submission" date="2019-06" db="EMBL/GenBank/DDBJ databases">
        <title>Spirosoma utsteinense sp. nov. isolated from Antarctic ice-free soils.</title>
        <authorList>
            <person name="Tahon G."/>
        </authorList>
    </citation>
    <scope>NUCLEOTIDE SEQUENCE [LARGE SCALE GENOMIC DNA]</scope>
    <source>
        <strain evidence="5 6">LMG 31447</strain>
    </source>
</reference>